<name>A0AAV9WS70_9PEZI</name>
<feature type="domain" description="Tc toxin complex TcA C-terminal TcB-binding" evidence="2">
    <location>
        <begin position="2626"/>
        <end position="2912"/>
    </location>
</feature>
<dbReference type="EMBL" id="JAVHJO010000019">
    <property type="protein sequence ID" value="KAK6523172.1"/>
    <property type="molecule type" value="Genomic_DNA"/>
</dbReference>
<evidence type="ECO:0000313" key="6">
    <source>
        <dbReference type="Proteomes" id="UP001365542"/>
    </source>
</evidence>
<evidence type="ECO:0000313" key="5">
    <source>
        <dbReference type="EMBL" id="KAK6523172.1"/>
    </source>
</evidence>
<dbReference type="Pfam" id="PF18276">
    <property type="entry name" value="TcA_TcB_BD"/>
    <property type="match status" value="1"/>
</dbReference>
<reference evidence="5 6" key="1">
    <citation type="submission" date="2019-10" db="EMBL/GenBank/DDBJ databases">
        <authorList>
            <person name="Palmer J.M."/>
        </authorList>
    </citation>
    <scope>NUCLEOTIDE SEQUENCE [LARGE SCALE GENOMIC DNA]</scope>
    <source>
        <strain evidence="5 6">TWF694</strain>
    </source>
</reference>
<dbReference type="InterPro" id="IPR040840">
    <property type="entry name" value="TcA_TcB_BD"/>
</dbReference>
<protein>
    <submittedName>
        <fullName evidence="5">Uncharacterized protein</fullName>
    </submittedName>
</protein>
<dbReference type="Pfam" id="PF18413">
    <property type="entry name" value="Neuraminidase"/>
    <property type="match status" value="1"/>
</dbReference>
<feature type="region of interest" description="Disordered" evidence="1">
    <location>
        <begin position="1229"/>
        <end position="1248"/>
    </location>
</feature>
<evidence type="ECO:0000259" key="2">
    <source>
        <dbReference type="Pfam" id="PF18276"/>
    </source>
</evidence>
<organism evidence="5 6">
    <name type="scientific">Orbilia ellipsospora</name>
    <dbReference type="NCBI Taxonomy" id="2528407"/>
    <lineage>
        <taxon>Eukaryota</taxon>
        <taxon>Fungi</taxon>
        <taxon>Dikarya</taxon>
        <taxon>Ascomycota</taxon>
        <taxon>Pezizomycotina</taxon>
        <taxon>Orbiliomycetes</taxon>
        <taxon>Orbiliales</taxon>
        <taxon>Orbiliaceae</taxon>
        <taxon>Orbilia</taxon>
    </lineage>
</organism>
<comment type="caution">
    <text evidence="5">The sequence shown here is derived from an EMBL/GenBank/DDBJ whole genome shotgun (WGS) entry which is preliminary data.</text>
</comment>
<feature type="domain" description="Neuraminidase-like" evidence="3">
    <location>
        <begin position="1670"/>
        <end position="1840"/>
    </location>
</feature>
<dbReference type="Proteomes" id="UP001365542">
    <property type="component" value="Unassembled WGS sequence"/>
</dbReference>
<dbReference type="SUPFAM" id="SSF56988">
    <property type="entry name" value="Anthrax protective antigen"/>
    <property type="match status" value="1"/>
</dbReference>
<evidence type="ECO:0000256" key="1">
    <source>
        <dbReference type="SAM" id="MobiDB-lite"/>
    </source>
</evidence>
<sequence>MSLSSVIKVFVPEGEIGAVNEVASLSAKFEDLIKKIKTQPNLAVGISKDTLERLETAAAFEALTGNNYYLVERLWSVFFKNETEDESFQNLAKFFSRLQVIAIKWIELQALDTMEEFSGPLKRFKRELFRLEPTATILGMVRSQILPVKSDCKQVLENLLLNAIRQGLRITVDPARAFIEPSVSNSSEPDSDPHTTSVLAYEALKDIQRLQALISEPEHLGILFKVLPSTDRSARQIALKGYNTFKRRLVRSGISDTEAKLIYDNALSIQIRSEQTWAAILASETEPLQPAVRKCKLPEYKEHLANFAAETAQKTNKSSISYTSQFRELEAVDCDDCESVLSPGAYFVDLMQAIQSVDIEAKLEVVTKKDGLRTTLLDILLQRRPDLETVLVNCENTKFALPYIDLVNEILESFISTVFMLKTSWREFTSYNSTGVNCSNMGESDSLSKQNTNLGVYQEKILQEVYPMVLFPYDYGIDCVRNYLGVFDSSLYSLIHELSAEQNLMERYKKIQPTAYNSALTLEKLEVCCRSMTRRACAAEYLGLTEEDYFAITKEKFMPIEFVRLQSSLVSTMPVKSYQEFMKYKGAAAYWGYSGTTPTEDMLDIEQGKGLSFIRTQFLERSGISFDDLMDLLKTNYIGGRLIITSADGCNLLSGSLDEMRLRSSILATNDENGKLDEKLCEDLQAFIRLQRILHWDISTLDSALRCVGTLQGNVVSGIHANYIDDLATIKELSDISGVNIPDVVSLWIDLDTNGPGSLYSRTFLARQPKGTSISHFAHKYIKVVGKCFVPADTTVNFSDVIPELVSALKISWPDILVLQQFAGVSCDSKVTLSSISALYRILVLCKILKIDIKDYGTFRTIFDTTQLGIFDSPTATLRIVKEFYRLIENGWDLKELQIFSKLAMEKNESSFDQNLSLKATLSVVEAMDRVQESWPEASKNICYSSDDTLRVSLALFEASTAESVAQFIEGKNDLSIDHECLWLHATTRFSPSSIDTSSRYIGNLRIDKVISNCTVKNSDIPKSLSEKFFIGNGMISIKGYLSEDEISTLKALEKDHPFSNESWMPTFKGLLHDIDAIHNTIAIKLPDFSTVQKTPITIPTAYSGTLPGMSMEQALEERRFQYLKLATARLRQDKLEEEIFKLIHTDFPTIEPSILKYLSTAGSAQASDTIRSPVLSSFSLLIHSLWSPSTHSKCEVNGLLIPASTDQYTFEIMSENRPNITINEKKMNFSQREEKPASRPGGHEGNEFSRWVSDEQPLVAGQVYSIKCCSKFDELFWSSKSFPAKEIDRKQYIDTSFIRSVQGLYNILNNLQIITQKVPLSLEEFQFLTQSPNEFTKLNQGSLLDLMNLSIESLYQLTDFEEVRRGFKRNTGSPLVELLKWLRQAFEQQNIASVPSDISQASITETLLAKIAEVSGWAKELVTDLIQAKYPIDSDPLVSDSRLVNRFNDIRELVTLKRNMSYITKLGFPNVKPSELVRWAQMADSFKVASKMENILKNELTLASAKSKVSEARDLLTVKRRTALVTYLLNTDWARNENIFNEDSLFEFFLIDVKMGPQMKISRIRQAVSTIQLFVQRCFLGLETKHNVSADALTYLKERWADLGRYNLWEANRKVYLYPENWVDPTLRDNKSEQFKDFESRILRADLNEGSVAEMLKGYIFDTNQIAYLDIQAYLWENNEVNVSRFHFFGRTRTTPRYFYYRSMEVTPLGSCVWNPWNKLNIDIHIQTVDSDDLVPPNAGTYLVPAIVSGRLYLFIPELMFKKKPALPLDSNISLYDHITTKMSTSEVQPSNGNWTIKIGWSERHKDGQWTPKVTSADILTLLPNTISKSPKLRDFKFKVRTRNLLPQPSGIPSVQVFPGGRSTEVLVIDVECHLKTENSVDKTQLLGQFELRDSQLYLIQEPNPSSPKDTPTFRTAFSKVQWKLQSSEEPITSLPTSPPFANVTEIEDANGRVKLSPTTKDNEKDKLKVITTPLLIDFISDEERKLSWTISFDATKDPRPLGVVVDVETSGAGPQTYFAQPKNNELPLSKLSSKSWSETVNCFSLDHRITNRLMESATKGTGLKDIYLTLSNVDELVYRSVFGLYGEKHYNERYSPYSLYNWELGVHAVSLLMERLFATQQFELAIKVAHLVFDPTKEGGNLAKCWLFPPFADSGTSSLRLQSTQELLQTQEPEFDSNNNRMLTMMDFAVEEWRKNPFNAHSVARGRPVTYMKRIVMKYVEILIAAGDQLFRQNSMDTSSLATQLYLQASHVMGPELCPIKRIGKRISKTYKEISGQLDTFSNTRIQLELEFPFSCLQASKDLVEPASEKSKGLLGFVATQYFCVPTNPRLKELRSIIDDRLEKLRSSKDIDGNSLSMPLFDPPIDLGLSHSMGITQQLGSAQLLNDFDSPLPNYRFLYLLGKAFEITAELKAMGESLLIIREKRDLEALSLLKCRQETSLQNITTEIKAAQMKEAEKSIESLIEIRNQHEVRLRFYLDLIGEDDIETPAYDQKWRDLQQDIDKPNKNHELRMNKNERLEMDNSDHAAYLTSSAAFTQVAASLLLALPNFQLNAQPAGCGTTTKWDEGNIANSLMAISSYRSTMSQYYSMQGQMAGRKAQLIRQLQDNRLQANMAARDIKSIDQQIKAQKERIKICEAEIKMQKMSVDQSLQTMEWYQTKYTNEELYAWMENRSSFILHQTYTLAIDTARKAEKAFRFEKGFNANASFLQKSYWDTSRGGLFAAQELYLGLKKMEMAYVETFANAFEITKNISLRQLNPAALFSLQTTGEAVFSIPEVIFDFDFPGHYLRRIKSVSVSIPCIVSPYTGINATLTLLESKYRVSPLVSNGEYIERHQDSRFRTDRVPISSIIISHGQADTGRFETSFTSERYGPFENAGVISQWKLELPKDFQQFDYDSISDIILHFKYTAEQGSVNLKQAAINAAKLYVTKAAEIAASDGLWAYIDIRNEYSSDFMALTRNNGSSTILLKGIQDKLPFWTKGWAITVTHLEVFIHSPKESKEAHSSQLYLKTSRSPDDTGRKLDINSYISNGWSRSSGGNPRESMELFLSDAWNLRIEPRSLDEYLEPIDGLFLLLGYHTSGQRPSKRL</sequence>
<accession>A0AAV9WS70</accession>
<dbReference type="InterPro" id="IPR046839">
    <property type="entry name" value="ABC_toxin_N"/>
</dbReference>
<evidence type="ECO:0000259" key="4">
    <source>
        <dbReference type="Pfam" id="PF20220"/>
    </source>
</evidence>
<keyword evidence="6" id="KW-1185">Reference proteome</keyword>
<feature type="domain" description="ABC toxin N-terminal" evidence="4">
    <location>
        <begin position="1517"/>
        <end position="1640"/>
    </location>
</feature>
<dbReference type="Pfam" id="PF20220">
    <property type="entry name" value="ABC_toxin_N"/>
    <property type="match status" value="1"/>
</dbReference>
<evidence type="ECO:0000259" key="3">
    <source>
        <dbReference type="Pfam" id="PF18413"/>
    </source>
</evidence>
<proteinExistence type="predicted"/>
<dbReference type="InterPro" id="IPR041079">
    <property type="entry name" value="Neuraminidase-like"/>
</dbReference>
<gene>
    <name evidence="5" type="ORF">TWF694_006067</name>
</gene>